<name>A0ABQ7AWK0_BRACR</name>
<evidence type="ECO:0000313" key="2">
    <source>
        <dbReference type="Proteomes" id="UP000266723"/>
    </source>
</evidence>
<keyword evidence="2" id="KW-1185">Reference proteome</keyword>
<dbReference type="Proteomes" id="UP000266723">
    <property type="component" value="Unassembled WGS sequence"/>
</dbReference>
<evidence type="ECO:0000313" key="1">
    <source>
        <dbReference type="EMBL" id="KAF3518368.1"/>
    </source>
</evidence>
<gene>
    <name evidence="1" type="ORF">DY000_02060775</name>
</gene>
<comment type="caution">
    <text evidence="1">The sequence shown here is derived from an EMBL/GenBank/DDBJ whole genome shotgun (WGS) entry which is preliminary data.</text>
</comment>
<proteinExistence type="predicted"/>
<organism evidence="1 2">
    <name type="scientific">Brassica cretica</name>
    <name type="common">Mustard</name>
    <dbReference type="NCBI Taxonomy" id="69181"/>
    <lineage>
        <taxon>Eukaryota</taxon>
        <taxon>Viridiplantae</taxon>
        <taxon>Streptophyta</taxon>
        <taxon>Embryophyta</taxon>
        <taxon>Tracheophyta</taxon>
        <taxon>Spermatophyta</taxon>
        <taxon>Magnoliopsida</taxon>
        <taxon>eudicotyledons</taxon>
        <taxon>Gunneridae</taxon>
        <taxon>Pentapetalae</taxon>
        <taxon>rosids</taxon>
        <taxon>malvids</taxon>
        <taxon>Brassicales</taxon>
        <taxon>Brassicaceae</taxon>
        <taxon>Brassiceae</taxon>
        <taxon>Brassica</taxon>
    </lineage>
</organism>
<reference evidence="1 2" key="1">
    <citation type="journal article" date="2020" name="BMC Genomics">
        <title>Intraspecific diversification of the crop wild relative Brassica cretica Lam. using demographic model selection.</title>
        <authorList>
            <person name="Kioukis A."/>
            <person name="Michalopoulou V.A."/>
            <person name="Briers L."/>
            <person name="Pirintsos S."/>
            <person name="Studholme D.J."/>
            <person name="Pavlidis P."/>
            <person name="Sarris P.F."/>
        </authorList>
    </citation>
    <scope>NUCLEOTIDE SEQUENCE [LARGE SCALE GENOMIC DNA]</scope>
    <source>
        <strain evidence="2">cv. PFS-1207/04</strain>
    </source>
</reference>
<protein>
    <submittedName>
        <fullName evidence="1">Uncharacterized protein</fullName>
    </submittedName>
</protein>
<dbReference type="EMBL" id="QGKV02001556">
    <property type="protein sequence ID" value="KAF3518368.1"/>
    <property type="molecule type" value="Genomic_DNA"/>
</dbReference>
<accession>A0ABQ7AWK0</accession>
<sequence length="52" mass="5537">MEPPTSGALSRRRSGGSWCRAIRGRAVLGRRKADLWNVGESCEEGPPGNVGV</sequence>